<dbReference type="RefSeq" id="WP_138696063.1">
    <property type="nucleotide sequence ID" value="NZ_JBHSAZ010000027.1"/>
</dbReference>
<comment type="caution">
    <text evidence="1">The sequence shown here is derived from an EMBL/GenBank/DDBJ whole genome shotgun (WGS) entry which is preliminary data.</text>
</comment>
<dbReference type="Proteomes" id="UP000306628">
    <property type="component" value="Unassembled WGS sequence"/>
</dbReference>
<name>A0A5S4FX04_9ACTN</name>
<evidence type="ECO:0000313" key="2">
    <source>
        <dbReference type="Proteomes" id="UP000306628"/>
    </source>
</evidence>
<accession>A0A5S4FX04</accession>
<dbReference type="EMBL" id="VCKX01000228">
    <property type="protein sequence ID" value="TMR25367.1"/>
    <property type="molecule type" value="Genomic_DNA"/>
</dbReference>
<organism evidence="1 2">
    <name type="scientific">Nonomuraea zeae</name>
    <dbReference type="NCBI Taxonomy" id="1642303"/>
    <lineage>
        <taxon>Bacteria</taxon>
        <taxon>Bacillati</taxon>
        <taxon>Actinomycetota</taxon>
        <taxon>Actinomycetes</taxon>
        <taxon>Streptosporangiales</taxon>
        <taxon>Streptosporangiaceae</taxon>
        <taxon>Nonomuraea</taxon>
    </lineage>
</organism>
<proteinExistence type="predicted"/>
<keyword evidence="2" id="KW-1185">Reference proteome</keyword>
<reference evidence="1 2" key="1">
    <citation type="submission" date="2019-05" db="EMBL/GenBank/DDBJ databases">
        <title>Draft genome sequence of Nonomuraea zeae DSM 100528.</title>
        <authorList>
            <person name="Saricaoglu S."/>
            <person name="Isik K."/>
        </authorList>
    </citation>
    <scope>NUCLEOTIDE SEQUENCE [LARGE SCALE GENOMIC DNA]</scope>
    <source>
        <strain evidence="1 2">DSM 100528</strain>
    </source>
</reference>
<gene>
    <name evidence="1" type="ORF">ETD85_45470</name>
</gene>
<protein>
    <submittedName>
        <fullName evidence="1">Uncharacterized protein</fullName>
    </submittedName>
</protein>
<evidence type="ECO:0000313" key="1">
    <source>
        <dbReference type="EMBL" id="TMR25367.1"/>
    </source>
</evidence>
<dbReference type="OrthoDB" id="3345368at2"/>
<sequence>MHQLRRSALEHLIRAGLTAPELKAKSRRQRLACLGRNVRLHEETSVRVTAEADSVQCRPH</sequence>
<dbReference type="AlphaFoldDB" id="A0A5S4FX04"/>